<dbReference type="RefSeq" id="WP_096764237.1">
    <property type="nucleotide sequence ID" value="NZ_NXDM01000026.1"/>
</dbReference>
<dbReference type="AlphaFoldDB" id="A0A2A5KNF7"/>
<protein>
    <submittedName>
        <fullName evidence="1">Uncharacterized protein</fullName>
    </submittedName>
</protein>
<reference evidence="1 2" key="1">
    <citation type="submission" date="2017-09" db="EMBL/GenBank/DDBJ databases">
        <title>Comparative genomics of rhizobia isolated from Phaseolus vulgaris in China.</title>
        <authorList>
            <person name="Tong W."/>
        </authorList>
    </citation>
    <scope>NUCLEOTIDE SEQUENCE [LARGE SCALE GENOMIC DNA]</scope>
    <source>
        <strain evidence="1 2">L101</strain>
    </source>
</reference>
<dbReference type="Proteomes" id="UP000218807">
    <property type="component" value="Unassembled WGS sequence"/>
</dbReference>
<comment type="caution">
    <text evidence="1">The sequence shown here is derived from an EMBL/GenBank/DDBJ whole genome shotgun (WGS) entry which is preliminary data.</text>
</comment>
<organism evidence="1 2">
    <name type="scientific">Rhizobium sophoriradicis</name>
    <dbReference type="NCBI Taxonomy" id="1535245"/>
    <lineage>
        <taxon>Bacteria</taxon>
        <taxon>Pseudomonadati</taxon>
        <taxon>Pseudomonadota</taxon>
        <taxon>Alphaproteobacteria</taxon>
        <taxon>Hyphomicrobiales</taxon>
        <taxon>Rhizobiaceae</taxon>
        <taxon>Rhizobium/Agrobacterium group</taxon>
        <taxon>Rhizobium</taxon>
    </lineage>
</organism>
<proteinExistence type="predicted"/>
<sequence length="132" mass="14108">MVSPSAAIVRALPTEGFHTFAPTKGGPMSSTSKKPYLTSSDLDMLQSVLDNAGYEARIAIDGGKGCNVAAVLLIKLFQEGVTSPAKLSQALEHYFGKLKTPAKPATPVYDRYAIQGLPSDRRKTNLKPDARS</sequence>
<gene>
    <name evidence="1" type="ORF">CPT34_24060</name>
</gene>
<dbReference type="EMBL" id="NXDM01000026">
    <property type="protein sequence ID" value="PCK78590.1"/>
    <property type="molecule type" value="Genomic_DNA"/>
</dbReference>
<evidence type="ECO:0000313" key="2">
    <source>
        <dbReference type="Proteomes" id="UP000218807"/>
    </source>
</evidence>
<evidence type="ECO:0000313" key="1">
    <source>
        <dbReference type="EMBL" id="PCK78590.1"/>
    </source>
</evidence>
<accession>A0A2A5KNF7</accession>
<name>A0A2A5KNF7_9HYPH</name>
<keyword evidence="2" id="KW-1185">Reference proteome</keyword>